<dbReference type="SUPFAM" id="SSF51261">
    <property type="entry name" value="Duplicated hybrid motif"/>
    <property type="match status" value="1"/>
</dbReference>
<dbReference type="Gene3D" id="2.70.70.10">
    <property type="entry name" value="Glucose Permease (Domain IIA)"/>
    <property type="match status" value="1"/>
</dbReference>
<name>A0A1H2TEL2_9BACL</name>
<dbReference type="RefSeq" id="WP_091736586.1">
    <property type="nucleotide sequence ID" value="NZ_FNNQ01000003.1"/>
</dbReference>
<dbReference type="InterPro" id="IPR050570">
    <property type="entry name" value="Cell_wall_metabolism_enzyme"/>
</dbReference>
<feature type="compositionally biased region" description="Basic and acidic residues" evidence="1">
    <location>
        <begin position="65"/>
        <end position="80"/>
    </location>
</feature>
<feature type="domain" description="M23ase beta-sheet core" evidence="3">
    <location>
        <begin position="119"/>
        <end position="217"/>
    </location>
</feature>
<dbReference type="InterPro" id="IPR011055">
    <property type="entry name" value="Dup_hybrid_motif"/>
</dbReference>
<gene>
    <name evidence="4" type="ORF">SAMN05444487_103108</name>
</gene>
<dbReference type="Proteomes" id="UP000198534">
    <property type="component" value="Unassembled WGS sequence"/>
</dbReference>
<dbReference type="EMBL" id="FNNQ01000003">
    <property type="protein sequence ID" value="SDW42268.1"/>
    <property type="molecule type" value="Genomic_DNA"/>
</dbReference>
<protein>
    <submittedName>
        <fullName evidence="4">Stage II sporulation protein Q</fullName>
    </submittedName>
</protein>
<dbReference type="AlphaFoldDB" id="A0A1H2TEL2"/>
<keyword evidence="5" id="KW-1185">Reference proteome</keyword>
<evidence type="ECO:0000256" key="2">
    <source>
        <dbReference type="SAM" id="Phobius"/>
    </source>
</evidence>
<dbReference type="PANTHER" id="PTHR21666:SF291">
    <property type="entry name" value="STAGE II SPORULATION PROTEIN Q"/>
    <property type="match status" value="1"/>
</dbReference>
<organism evidence="4 5">
    <name type="scientific">Marininema mesophilum</name>
    <dbReference type="NCBI Taxonomy" id="1048340"/>
    <lineage>
        <taxon>Bacteria</taxon>
        <taxon>Bacillati</taxon>
        <taxon>Bacillota</taxon>
        <taxon>Bacilli</taxon>
        <taxon>Bacillales</taxon>
        <taxon>Thermoactinomycetaceae</taxon>
        <taxon>Marininema</taxon>
    </lineage>
</organism>
<keyword evidence="2" id="KW-1133">Transmembrane helix</keyword>
<keyword evidence="2" id="KW-0812">Transmembrane</keyword>
<evidence type="ECO:0000313" key="4">
    <source>
        <dbReference type="EMBL" id="SDW42268.1"/>
    </source>
</evidence>
<sequence>MKPEDNKPVKPVSKVSSLKWKRLFAKKWFFPAVYLATAALILSLVWWYQGAQNSGVNKTNTSWEDSFKQEEPTVGKSEHMKLPTKETSNTLESMGYYDEAASEKSKEASLVKYANTYWPHSGLDYARKDGKSFAVLAAMSGKVLRVEENPLTGNQVELRHEDGIVTVYQSLDDVSVKEGDSISQGDTIAKAGRNSFEKEAGTHLHFEIRKDGESVNPAQYLKKQ</sequence>
<evidence type="ECO:0000256" key="1">
    <source>
        <dbReference type="SAM" id="MobiDB-lite"/>
    </source>
</evidence>
<feature type="region of interest" description="Disordered" evidence="1">
    <location>
        <begin position="58"/>
        <end position="80"/>
    </location>
</feature>
<evidence type="ECO:0000313" key="5">
    <source>
        <dbReference type="Proteomes" id="UP000198534"/>
    </source>
</evidence>
<dbReference type="CDD" id="cd12797">
    <property type="entry name" value="M23_peptidase"/>
    <property type="match status" value="1"/>
</dbReference>
<reference evidence="4 5" key="1">
    <citation type="submission" date="2016-10" db="EMBL/GenBank/DDBJ databases">
        <authorList>
            <person name="de Groot N.N."/>
        </authorList>
    </citation>
    <scope>NUCLEOTIDE SEQUENCE [LARGE SCALE GENOMIC DNA]</scope>
    <source>
        <strain evidence="4 5">DSM 45610</strain>
    </source>
</reference>
<dbReference type="OrthoDB" id="2050153at2"/>
<dbReference type="GO" id="GO:0004222">
    <property type="term" value="F:metalloendopeptidase activity"/>
    <property type="evidence" value="ECO:0007669"/>
    <property type="project" value="TreeGrafter"/>
</dbReference>
<dbReference type="Pfam" id="PF01551">
    <property type="entry name" value="Peptidase_M23"/>
    <property type="match status" value="1"/>
</dbReference>
<dbReference type="STRING" id="1048340.SAMN05444487_103108"/>
<evidence type="ECO:0000259" key="3">
    <source>
        <dbReference type="Pfam" id="PF01551"/>
    </source>
</evidence>
<dbReference type="PANTHER" id="PTHR21666">
    <property type="entry name" value="PEPTIDASE-RELATED"/>
    <property type="match status" value="1"/>
</dbReference>
<keyword evidence="2" id="KW-0472">Membrane</keyword>
<feature type="transmembrane region" description="Helical" evidence="2">
    <location>
        <begin position="28"/>
        <end position="48"/>
    </location>
</feature>
<accession>A0A1H2TEL2</accession>
<dbReference type="InterPro" id="IPR016047">
    <property type="entry name" value="M23ase_b-sheet_dom"/>
</dbReference>
<proteinExistence type="predicted"/>